<feature type="transmembrane region" description="Helical" evidence="1">
    <location>
        <begin position="149"/>
        <end position="174"/>
    </location>
</feature>
<gene>
    <name evidence="2" type="ORF">TGAM01_v210233</name>
</gene>
<dbReference type="AlphaFoldDB" id="A0A2P4Z9I2"/>
<protein>
    <submittedName>
        <fullName evidence="2">Uncharacterized protein</fullName>
    </submittedName>
</protein>
<dbReference type="STRING" id="398673.A0A2P4Z9I2"/>
<keyword evidence="3" id="KW-1185">Reference proteome</keyword>
<keyword evidence="1" id="KW-0472">Membrane</keyword>
<dbReference type="RefSeq" id="XP_018658679.2">
    <property type="nucleotide sequence ID" value="XM_018808144.2"/>
</dbReference>
<keyword evidence="1" id="KW-1133">Transmembrane helix</keyword>
<reference evidence="2 3" key="1">
    <citation type="journal article" date="2016" name="Genome Announc.">
        <title>Draft Whole-Genome Sequence of Trichoderma gamsii T6085, a Promising Biocontrol Agent of Fusarium Head Blight on Wheat.</title>
        <authorList>
            <person name="Baroncelli R."/>
            <person name="Zapparata A."/>
            <person name="Piaggeschi G."/>
            <person name="Sarrocco S."/>
            <person name="Vannacci G."/>
        </authorList>
    </citation>
    <scope>NUCLEOTIDE SEQUENCE [LARGE SCALE GENOMIC DNA]</scope>
    <source>
        <strain evidence="2 3">T6085</strain>
    </source>
</reference>
<dbReference type="EMBL" id="JPDN02000058">
    <property type="protein sequence ID" value="PON20948.1"/>
    <property type="molecule type" value="Genomic_DNA"/>
</dbReference>
<keyword evidence="1" id="KW-0812">Transmembrane</keyword>
<dbReference type="GeneID" id="29988227"/>
<evidence type="ECO:0000313" key="3">
    <source>
        <dbReference type="Proteomes" id="UP000054821"/>
    </source>
</evidence>
<dbReference type="Pfam" id="PF11374">
    <property type="entry name" value="DUF3176"/>
    <property type="match status" value="1"/>
</dbReference>
<proteinExistence type="predicted"/>
<evidence type="ECO:0000313" key="2">
    <source>
        <dbReference type="EMBL" id="PON20948.1"/>
    </source>
</evidence>
<organism evidence="2 3">
    <name type="scientific">Trichoderma gamsii</name>
    <dbReference type="NCBI Taxonomy" id="398673"/>
    <lineage>
        <taxon>Eukaryota</taxon>
        <taxon>Fungi</taxon>
        <taxon>Dikarya</taxon>
        <taxon>Ascomycota</taxon>
        <taxon>Pezizomycotina</taxon>
        <taxon>Sordariomycetes</taxon>
        <taxon>Hypocreomycetidae</taxon>
        <taxon>Hypocreales</taxon>
        <taxon>Hypocreaceae</taxon>
        <taxon>Trichoderma</taxon>
    </lineage>
</organism>
<name>A0A2P4Z9I2_9HYPO</name>
<feature type="transmembrane region" description="Helical" evidence="1">
    <location>
        <begin position="103"/>
        <end position="128"/>
    </location>
</feature>
<comment type="caution">
    <text evidence="2">The sequence shown here is derived from an EMBL/GenBank/DDBJ whole genome shotgun (WGS) entry which is preliminary data.</text>
</comment>
<evidence type="ECO:0000256" key="1">
    <source>
        <dbReference type="SAM" id="Phobius"/>
    </source>
</evidence>
<dbReference type="PANTHER" id="PTHR35394:SF5">
    <property type="entry name" value="DUF3176 DOMAIN-CONTAINING PROTEIN"/>
    <property type="match status" value="1"/>
</dbReference>
<dbReference type="Proteomes" id="UP000054821">
    <property type="component" value="Unassembled WGS sequence"/>
</dbReference>
<sequence length="590" mass="65027">MSHAIKTKGRIVTATTSMAKADNSSTARSYDSIPAVEISSEPNNSTASAYRRYAVYSPNEWLLESISSTVALGLVVALVTIFWCMDNRPLSTWNSRISLNTSISILTTAYAMALMHGVSTFIGQSKWLHFKNRLRRLADLETFDLASRGVWGSTLLLTTVKWNLATIGAMITILRLSFSPFSQQVVLLEQRDVASPAANIATFGYAHTYSREAVWNSLNESVAASFPKDAGMQIAVFQGLYGINTTEPFNCPGVCRWPGSYTSLGFKAECRNVTQQALHNVTCDLPADELADYSHQCNMTTPGGVMVGARMSPTSDSTAYYMNTSSLLDWQDPAFKFLDTFPEIMRFAIYRSTPDSNFTVQNINITECSLYLTAYEYTEAKANGSEFSFASKKEVDFGVKNPWHAVGVDAGIGWTRLLTNESVVAGIHIPTLEIDSPNLKTLETFLTSASIVSEFVEGDYQNTNLGVAAALIGDVDLNARFDGMATAMTNYIRYGPNSQLAYGEVIQSEPFVSIRWGYFAVPLAIEALAIVFAILSIVSNRRNRNVPLWKSSALAVLACQHNEQLELLQTTDKGINEIQDEAERFKVQLQ</sequence>
<accession>A0A2P4Z9I2</accession>
<dbReference type="PANTHER" id="PTHR35394">
    <property type="entry name" value="DUF3176 DOMAIN-CONTAINING PROTEIN"/>
    <property type="match status" value="1"/>
</dbReference>
<feature type="transmembrane region" description="Helical" evidence="1">
    <location>
        <begin position="516"/>
        <end position="538"/>
    </location>
</feature>
<dbReference type="InterPro" id="IPR021514">
    <property type="entry name" value="DUF3176"/>
</dbReference>
<feature type="transmembrane region" description="Helical" evidence="1">
    <location>
        <begin position="61"/>
        <end position="83"/>
    </location>
</feature>